<dbReference type="AlphaFoldDB" id="A0A812UGK2"/>
<proteinExistence type="predicted"/>
<dbReference type="Pfam" id="PF13475">
    <property type="entry name" value="DUF4116"/>
    <property type="match status" value="1"/>
</dbReference>
<accession>A0A812UGK2</accession>
<keyword evidence="3" id="KW-1185">Reference proteome</keyword>
<dbReference type="Proteomes" id="UP000604046">
    <property type="component" value="Unassembled WGS sequence"/>
</dbReference>
<dbReference type="EMBL" id="CAJNDS010002732">
    <property type="protein sequence ID" value="CAE7576440.1"/>
    <property type="molecule type" value="Genomic_DNA"/>
</dbReference>
<gene>
    <name evidence="2" type="ORF">SNAT2548_LOCUS32880</name>
</gene>
<comment type="caution">
    <text evidence="2">The sequence shown here is derived from an EMBL/GenBank/DDBJ whole genome shotgun (WGS) entry which is preliminary data.</text>
</comment>
<name>A0A812UGK2_9DINO</name>
<organism evidence="2 3">
    <name type="scientific">Symbiodinium natans</name>
    <dbReference type="NCBI Taxonomy" id="878477"/>
    <lineage>
        <taxon>Eukaryota</taxon>
        <taxon>Sar</taxon>
        <taxon>Alveolata</taxon>
        <taxon>Dinophyceae</taxon>
        <taxon>Suessiales</taxon>
        <taxon>Symbiodiniaceae</taxon>
        <taxon>Symbiodinium</taxon>
    </lineage>
</organism>
<sequence>MGPAMYAMDFAAWRVAVDCDWRVLDVAPQELCMEREVMLSAVIQAGRALSHASEELRGDRAIALAALRGDATALEFVSTQLALDTTFILEGLLWLPLALDSPMLSRPQPPSR</sequence>
<evidence type="ECO:0000313" key="2">
    <source>
        <dbReference type="EMBL" id="CAE7576440.1"/>
    </source>
</evidence>
<evidence type="ECO:0000313" key="3">
    <source>
        <dbReference type="Proteomes" id="UP000604046"/>
    </source>
</evidence>
<protein>
    <recommendedName>
        <fullName evidence="1">DUF4116 domain-containing protein</fullName>
    </recommendedName>
</protein>
<dbReference type="InterPro" id="IPR025197">
    <property type="entry name" value="DUF4116"/>
</dbReference>
<feature type="domain" description="DUF4116" evidence="1">
    <location>
        <begin position="35"/>
        <end position="81"/>
    </location>
</feature>
<reference evidence="2" key="1">
    <citation type="submission" date="2021-02" db="EMBL/GenBank/DDBJ databases">
        <authorList>
            <person name="Dougan E. K."/>
            <person name="Rhodes N."/>
            <person name="Thang M."/>
            <person name="Chan C."/>
        </authorList>
    </citation>
    <scope>NUCLEOTIDE SEQUENCE</scope>
</reference>
<evidence type="ECO:0000259" key="1">
    <source>
        <dbReference type="Pfam" id="PF13475"/>
    </source>
</evidence>